<organism evidence="1 2">
    <name type="scientific">Streptomyces mirabilis</name>
    <dbReference type="NCBI Taxonomy" id="68239"/>
    <lineage>
        <taxon>Bacteria</taxon>
        <taxon>Bacillati</taxon>
        <taxon>Actinomycetota</taxon>
        <taxon>Actinomycetes</taxon>
        <taxon>Kitasatosporales</taxon>
        <taxon>Streptomycetaceae</taxon>
        <taxon>Streptomyces</taxon>
    </lineage>
</organism>
<evidence type="ECO:0000313" key="1">
    <source>
        <dbReference type="EMBL" id="SFE50332.1"/>
    </source>
</evidence>
<gene>
    <name evidence="1" type="ORF">SAMN02787118_101927</name>
</gene>
<dbReference type="AlphaFoldDB" id="A0A1I2B2C0"/>
<accession>A0A1I2B2C0</accession>
<protein>
    <submittedName>
        <fullName evidence="1">Uncharacterized protein</fullName>
    </submittedName>
</protein>
<dbReference type="EMBL" id="FONR01000001">
    <property type="protein sequence ID" value="SFE50332.1"/>
    <property type="molecule type" value="Genomic_DNA"/>
</dbReference>
<name>A0A1I2B2C0_9ACTN</name>
<dbReference type="OrthoDB" id="4325497at2"/>
<reference evidence="1 2" key="1">
    <citation type="submission" date="2016-10" db="EMBL/GenBank/DDBJ databases">
        <authorList>
            <person name="de Groot N.N."/>
        </authorList>
    </citation>
    <scope>NUCLEOTIDE SEQUENCE [LARGE SCALE GENOMIC DNA]</scope>
    <source>
        <strain evidence="1 2">OK461</strain>
    </source>
</reference>
<evidence type="ECO:0000313" key="2">
    <source>
        <dbReference type="Proteomes" id="UP000181942"/>
    </source>
</evidence>
<proteinExistence type="predicted"/>
<dbReference type="RefSeq" id="WP_075025978.1">
    <property type="nucleotide sequence ID" value="NZ_FONR01000001.1"/>
</dbReference>
<sequence>MSTDPERTLHHAVDVTADDAWAIADFLTPRLEALERTHHDDTEEHRTVTALAEAVSALVMALDAQILGPPRGRIRNRSAAPPAASTTLTTDERLAAEKHRLTVITECWNQLCGILHPWRECDGYDRARWHQVTFLDAAAEAEHHRLVDEAGLRRAKRP</sequence>
<dbReference type="Proteomes" id="UP000181942">
    <property type="component" value="Unassembled WGS sequence"/>
</dbReference>